<evidence type="ECO:0000256" key="4">
    <source>
        <dbReference type="SAM" id="Phobius"/>
    </source>
</evidence>
<sequence>MGAELALFYYSLVVLLAVVLAAATCFASALVSRSRAWMLLALGFLFYFFDVALVFQDDFLYREGGMATPFFIGSPIASIATGGGAITSFWLAVCEHLDERSRVARWLPGAVYAVGSLAVLVLMEPGNVEEFFFYGMRMAVVMGCLLRLAATYAGMRDEVERMRMDRHARLYAAMWVLSGLVVAENVAILLVMGPEAARRGPLPFFPERNFAENALVLCCAGAACVGSWKGLALRRGNPPSSEDGPQAGFIDQNLPAYSARKGLSQRESEVLRMALMGKDNQNIASSMNLAPGTVKVHMHHILQKAQCANRKELMRDFWESR</sequence>
<dbReference type="GO" id="GO:0003677">
    <property type="term" value="F:DNA binding"/>
    <property type="evidence" value="ECO:0007669"/>
    <property type="project" value="UniProtKB-KW"/>
</dbReference>
<feature type="domain" description="HTH luxR-type" evidence="5">
    <location>
        <begin position="256"/>
        <end position="321"/>
    </location>
</feature>
<keyword evidence="4" id="KW-0472">Membrane</keyword>
<reference evidence="6" key="3">
    <citation type="submission" date="2021-09" db="EMBL/GenBank/DDBJ databases">
        <authorList>
            <person name="Gilroy R."/>
        </authorList>
    </citation>
    <scope>NUCLEOTIDE SEQUENCE</scope>
    <source>
        <strain evidence="6">USAMLcec12-2067</strain>
    </source>
</reference>
<reference evidence="6" key="2">
    <citation type="journal article" date="2021" name="PeerJ">
        <title>Extensive microbial diversity within the chicken gut microbiome revealed by metagenomics and culture.</title>
        <authorList>
            <person name="Gilroy R."/>
            <person name="Ravi A."/>
            <person name="Getino M."/>
            <person name="Pursley I."/>
            <person name="Horton D.L."/>
            <person name="Alikhan N.F."/>
            <person name="Baker D."/>
            <person name="Gharbi K."/>
            <person name="Hall N."/>
            <person name="Watson M."/>
            <person name="Adriaenssens E.M."/>
            <person name="Foster-Nyarko E."/>
            <person name="Jarju S."/>
            <person name="Secka A."/>
            <person name="Antonio M."/>
            <person name="Oren A."/>
            <person name="Chaudhuri R.R."/>
            <person name="La Ragione R."/>
            <person name="Hildebrand F."/>
            <person name="Pallen M.J."/>
        </authorList>
    </citation>
    <scope>NUCLEOTIDE SEQUENCE</scope>
    <source>
        <strain evidence="6">USAMLcec12-2067</strain>
    </source>
</reference>
<keyword evidence="8" id="KW-1185">Reference proteome</keyword>
<gene>
    <name evidence="7" type="ORF">C2L80_02435</name>
    <name evidence="6" type="ORF">K8V16_01780</name>
</gene>
<keyword evidence="4" id="KW-0812">Transmembrane</keyword>
<dbReference type="AlphaFoldDB" id="A0A2K2U7P5"/>
<name>A0A2K2U7P5_9ACTN</name>
<dbReference type="PANTHER" id="PTHR44688:SF16">
    <property type="entry name" value="DNA-BINDING TRANSCRIPTIONAL ACTIVATOR DEVR_DOSR"/>
    <property type="match status" value="1"/>
</dbReference>
<reference evidence="7 8" key="1">
    <citation type="journal article" date="2018" name="Int. J. Syst. Evol. Microbiol.">
        <title>Rubneribacter badeniensis gen. nov., sp. nov. and Enteroscipio rubneri gen. nov., sp. nov., new members of the Eggerthellaceae isolated from human faeces.</title>
        <authorList>
            <person name="Danylec N."/>
            <person name="Gobl A."/>
            <person name="Stoll D.A."/>
            <person name="Hetzer B."/>
            <person name="Kulling S.E."/>
            <person name="Huch M."/>
        </authorList>
    </citation>
    <scope>NUCLEOTIDE SEQUENCE [LARGE SCALE GENOMIC DNA]</scope>
    <source>
        <strain evidence="7 8">ResAG-85</strain>
    </source>
</reference>
<comment type="caution">
    <text evidence="7">The sequence shown here is derived from an EMBL/GenBank/DDBJ whole genome shotgun (WGS) entry which is preliminary data.</text>
</comment>
<dbReference type="Proteomes" id="UP000789325">
    <property type="component" value="Unassembled WGS sequence"/>
</dbReference>
<dbReference type="RefSeq" id="WP_087195694.1">
    <property type="nucleotide sequence ID" value="NZ_PPEL01000005.1"/>
</dbReference>
<feature type="transmembrane region" description="Helical" evidence="4">
    <location>
        <begin position="106"/>
        <end position="125"/>
    </location>
</feature>
<feature type="transmembrane region" description="Helical" evidence="4">
    <location>
        <begin position="75"/>
        <end position="94"/>
    </location>
</feature>
<dbReference type="SMART" id="SM00421">
    <property type="entry name" value="HTH_LUXR"/>
    <property type="match status" value="1"/>
</dbReference>
<feature type="transmembrane region" description="Helical" evidence="4">
    <location>
        <begin position="37"/>
        <end position="55"/>
    </location>
</feature>
<accession>A0A2K2U7P5</accession>
<feature type="transmembrane region" description="Helical" evidence="4">
    <location>
        <begin position="6"/>
        <end position="30"/>
    </location>
</feature>
<dbReference type="Pfam" id="PF00196">
    <property type="entry name" value="GerE"/>
    <property type="match status" value="1"/>
</dbReference>
<dbReference type="Proteomes" id="UP000236488">
    <property type="component" value="Unassembled WGS sequence"/>
</dbReference>
<dbReference type="PANTHER" id="PTHR44688">
    <property type="entry name" value="DNA-BINDING TRANSCRIPTIONAL ACTIVATOR DEVR_DOSR"/>
    <property type="match status" value="1"/>
</dbReference>
<evidence type="ECO:0000313" key="7">
    <source>
        <dbReference type="EMBL" id="PNV66289.1"/>
    </source>
</evidence>
<feature type="transmembrane region" description="Helical" evidence="4">
    <location>
        <begin position="170"/>
        <end position="193"/>
    </location>
</feature>
<evidence type="ECO:0000256" key="1">
    <source>
        <dbReference type="ARBA" id="ARBA00023015"/>
    </source>
</evidence>
<dbReference type="InterPro" id="IPR036388">
    <property type="entry name" value="WH-like_DNA-bd_sf"/>
</dbReference>
<dbReference type="PROSITE" id="PS50043">
    <property type="entry name" value="HTH_LUXR_2"/>
    <property type="match status" value="1"/>
</dbReference>
<evidence type="ECO:0000313" key="8">
    <source>
        <dbReference type="Proteomes" id="UP000236488"/>
    </source>
</evidence>
<evidence type="ECO:0000259" key="5">
    <source>
        <dbReference type="PROSITE" id="PS50043"/>
    </source>
</evidence>
<keyword evidence="1" id="KW-0805">Transcription regulation</keyword>
<feature type="transmembrane region" description="Helical" evidence="4">
    <location>
        <begin position="131"/>
        <end position="150"/>
    </location>
</feature>
<dbReference type="InterPro" id="IPR016032">
    <property type="entry name" value="Sig_transdc_resp-reg_C-effctor"/>
</dbReference>
<evidence type="ECO:0000256" key="2">
    <source>
        <dbReference type="ARBA" id="ARBA00023125"/>
    </source>
</evidence>
<dbReference type="SUPFAM" id="SSF46894">
    <property type="entry name" value="C-terminal effector domain of the bipartite response regulators"/>
    <property type="match status" value="1"/>
</dbReference>
<organism evidence="7 8">
    <name type="scientific">Rubneribacter badeniensis</name>
    <dbReference type="NCBI Taxonomy" id="2070688"/>
    <lineage>
        <taxon>Bacteria</taxon>
        <taxon>Bacillati</taxon>
        <taxon>Actinomycetota</taxon>
        <taxon>Coriobacteriia</taxon>
        <taxon>Eggerthellales</taxon>
        <taxon>Eggerthellaceae</taxon>
        <taxon>Rubneribacter</taxon>
    </lineage>
</organism>
<dbReference type="GO" id="GO:0006355">
    <property type="term" value="P:regulation of DNA-templated transcription"/>
    <property type="evidence" value="ECO:0007669"/>
    <property type="project" value="InterPro"/>
</dbReference>
<evidence type="ECO:0000256" key="3">
    <source>
        <dbReference type="ARBA" id="ARBA00023163"/>
    </source>
</evidence>
<dbReference type="EMBL" id="PPEL01000005">
    <property type="protein sequence ID" value="PNV66289.1"/>
    <property type="molecule type" value="Genomic_DNA"/>
</dbReference>
<dbReference type="Gene3D" id="1.10.10.10">
    <property type="entry name" value="Winged helix-like DNA-binding domain superfamily/Winged helix DNA-binding domain"/>
    <property type="match status" value="1"/>
</dbReference>
<proteinExistence type="predicted"/>
<dbReference type="InterPro" id="IPR000792">
    <property type="entry name" value="Tscrpt_reg_LuxR_C"/>
</dbReference>
<dbReference type="PROSITE" id="PS00622">
    <property type="entry name" value="HTH_LUXR_1"/>
    <property type="match status" value="1"/>
</dbReference>
<keyword evidence="2" id="KW-0238">DNA-binding</keyword>
<dbReference type="CDD" id="cd06170">
    <property type="entry name" value="LuxR_C_like"/>
    <property type="match status" value="1"/>
</dbReference>
<protein>
    <submittedName>
        <fullName evidence="6">Helix-turn-helix transcriptional regulator</fullName>
    </submittedName>
    <submittedName>
        <fullName evidence="7">LuxR family transcriptional regulator</fullName>
    </submittedName>
</protein>
<dbReference type="PRINTS" id="PR00038">
    <property type="entry name" value="HTHLUXR"/>
</dbReference>
<dbReference type="EMBL" id="DYZL01000034">
    <property type="protein sequence ID" value="HJH42508.1"/>
    <property type="molecule type" value="Genomic_DNA"/>
</dbReference>
<keyword evidence="3" id="KW-0804">Transcription</keyword>
<evidence type="ECO:0000313" key="6">
    <source>
        <dbReference type="EMBL" id="HJH42508.1"/>
    </source>
</evidence>
<keyword evidence="4" id="KW-1133">Transmembrane helix</keyword>